<dbReference type="PATRIC" id="fig|889306.3.peg.1435"/>
<dbReference type="GO" id="GO:0005506">
    <property type="term" value="F:iron ion binding"/>
    <property type="evidence" value="ECO:0007669"/>
    <property type="project" value="InterPro"/>
</dbReference>
<dbReference type="GO" id="GO:0020037">
    <property type="term" value="F:heme binding"/>
    <property type="evidence" value="ECO:0007669"/>
    <property type="project" value="InterPro"/>
</dbReference>
<evidence type="ECO:0000313" key="10">
    <source>
        <dbReference type="EMBL" id="KIL49958.1"/>
    </source>
</evidence>
<evidence type="ECO:0000256" key="8">
    <source>
        <dbReference type="SAM" id="SignalP"/>
    </source>
</evidence>
<dbReference type="SUPFAM" id="SSF46626">
    <property type="entry name" value="Cytochrome c"/>
    <property type="match status" value="1"/>
</dbReference>
<feature type="domain" description="Cytochrome c" evidence="9">
    <location>
        <begin position="33"/>
        <end position="107"/>
    </location>
</feature>
<evidence type="ECO:0000313" key="11">
    <source>
        <dbReference type="Proteomes" id="UP000031938"/>
    </source>
</evidence>
<evidence type="ECO:0000259" key="9">
    <source>
        <dbReference type="PROSITE" id="PS51007"/>
    </source>
</evidence>
<dbReference type="InterPro" id="IPR054782">
    <property type="entry name" value="Cytochro_C551"/>
</dbReference>
<dbReference type="PROSITE" id="PS51257">
    <property type="entry name" value="PROKAR_LIPOPROTEIN"/>
    <property type="match status" value="1"/>
</dbReference>
<proteinExistence type="predicted"/>
<accession>A0A0C2W1G1</accession>
<dbReference type="AlphaFoldDB" id="A0A0C2W1G1"/>
<keyword evidence="5 7" id="KW-0408">Iron</keyword>
<keyword evidence="11" id="KW-1185">Reference proteome</keyword>
<dbReference type="PANTHER" id="PTHR37823:SF2">
    <property type="entry name" value="CYTOCHROME C-550"/>
    <property type="match status" value="1"/>
</dbReference>
<dbReference type="STRING" id="889306.KP78_14260"/>
<comment type="PTM">
    <text evidence="6">Binds 1 heme c group covalently per subunit.</text>
</comment>
<dbReference type="InterPro" id="IPR036909">
    <property type="entry name" value="Cyt_c-like_dom_sf"/>
</dbReference>
<feature type="signal peptide" evidence="8">
    <location>
        <begin position="1"/>
        <end position="22"/>
    </location>
</feature>
<gene>
    <name evidence="10" type="ORF">KP78_14260</name>
</gene>
<feature type="binding site" description="covalent" evidence="6">
    <location>
        <position position="47"/>
    </location>
    <ligand>
        <name>heme c</name>
        <dbReference type="ChEBI" id="CHEBI:61717"/>
    </ligand>
</feature>
<dbReference type="Proteomes" id="UP000031938">
    <property type="component" value="Unassembled WGS sequence"/>
</dbReference>
<keyword evidence="3 7" id="KW-0479">Metal-binding</keyword>
<feature type="binding site" description="axial binding residue" evidence="7">
    <location>
        <position position="51"/>
    </location>
    <ligand>
        <name>heme c</name>
        <dbReference type="ChEBI" id="CHEBI:61717"/>
    </ligand>
    <ligandPart>
        <name>Fe</name>
        <dbReference type="ChEBI" id="CHEBI:18248"/>
    </ligandPart>
</feature>
<sequence length="107" mass="10817">MKKGWIGTILSASLMLTACGGAGNDQSSGGASTDSTDPEGIYAGSSCIGCHGENLEGASGPSLQEIGSSLTKDEILETIVEGKGRMPGGLLEGEQAEAVAEWLSEKQ</sequence>
<dbReference type="Pfam" id="PF13442">
    <property type="entry name" value="Cytochrome_CBB3"/>
    <property type="match status" value="1"/>
</dbReference>
<protein>
    <recommendedName>
        <fullName evidence="9">Cytochrome c domain-containing protein</fullName>
    </recommendedName>
</protein>
<dbReference type="PANTHER" id="PTHR37823">
    <property type="entry name" value="CYTOCHROME C-553-LIKE"/>
    <property type="match status" value="1"/>
</dbReference>
<keyword evidence="1" id="KW-0813">Transport</keyword>
<keyword evidence="4" id="KW-0249">Electron transport</keyword>
<dbReference type="PROSITE" id="PS51007">
    <property type="entry name" value="CYTC"/>
    <property type="match status" value="1"/>
</dbReference>
<feature type="binding site" description="axial binding residue" evidence="7">
    <location>
        <position position="86"/>
    </location>
    <ligand>
        <name>heme c</name>
        <dbReference type="ChEBI" id="CHEBI:61717"/>
    </ligand>
    <ligandPart>
        <name>Fe</name>
        <dbReference type="ChEBI" id="CHEBI:18248"/>
    </ligandPart>
</feature>
<feature type="chain" id="PRO_5038507267" description="Cytochrome c domain-containing protein" evidence="8">
    <location>
        <begin position="23"/>
        <end position="107"/>
    </location>
</feature>
<reference evidence="10 11" key="1">
    <citation type="submission" date="2015-01" db="EMBL/GenBank/DDBJ databases">
        <title>Genome sequencing of Jeotgalibacillus soli.</title>
        <authorList>
            <person name="Goh K.M."/>
            <person name="Chan K.-G."/>
            <person name="Yaakop A.S."/>
            <person name="Ee R."/>
            <person name="Gan H.M."/>
            <person name="Chan C.S."/>
        </authorList>
    </citation>
    <scope>NUCLEOTIDE SEQUENCE [LARGE SCALE GENOMIC DNA]</scope>
    <source>
        <strain evidence="10 11">P9</strain>
    </source>
</reference>
<organism evidence="10 11">
    <name type="scientific">Jeotgalibacillus soli</name>
    <dbReference type="NCBI Taxonomy" id="889306"/>
    <lineage>
        <taxon>Bacteria</taxon>
        <taxon>Bacillati</taxon>
        <taxon>Bacillota</taxon>
        <taxon>Bacilli</taxon>
        <taxon>Bacillales</taxon>
        <taxon>Caryophanaceae</taxon>
        <taxon>Jeotgalibacillus</taxon>
    </lineage>
</organism>
<dbReference type="InterPro" id="IPR009056">
    <property type="entry name" value="Cyt_c-like_dom"/>
</dbReference>
<dbReference type="GO" id="GO:0016020">
    <property type="term" value="C:membrane"/>
    <property type="evidence" value="ECO:0007669"/>
    <property type="project" value="InterPro"/>
</dbReference>
<dbReference type="PIRSF" id="PIRSF000025">
    <property type="entry name" value="Cytc_Bsub_c550"/>
    <property type="match status" value="1"/>
</dbReference>
<evidence type="ECO:0000256" key="3">
    <source>
        <dbReference type="ARBA" id="ARBA00022723"/>
    </source>
</evidence>
<comment type="caution">
    <text evidence="10">The sequence shown here is derived from an EMBL/GenBank/DDBJ whole genome shotgun (WGS) entry which is preliminary data.</text>
</comment>
<keyword evidence="8" id="KW-0732">Signal</keyword>
<keyword evidence="2 6" id="KW-0349">Heme</keyword>
<evidence type="ECO:0000256" key="7">
    <source>
        <dbReference type="PIRSR" id="PIRSR000025-2"/>
    </source>
</evidence>
<dbReference type="InterPro" id="IPR051811">
    <property type="entry name" value="Cytochrome_c550/c551-like"/>
</dbReference>
<dbReference type="NCBIfam" id="NF045774">
    <property type="entry name" value="cytochro_C551"/>
    <property type="match status" value="1"/>
</dbReference>
<dbReference type="Gene3D" id="1.10.760.10">
    <property type="entry name" value="Cytochrome c-like domain"/>
    <property type="match status" value="1"/>
</dbReference>
<dbReference type="InterPro" id="IPR012218">
    <property type="entry name" value="Cyt_c_BACSU-c550-type"/>
</dbReference>
<evidence type="ECO:0000256" key="5">
    <source>
        <dbReference type="ARBA" id="ARBA00023004"/>
    </source>
</evidence>
<evidence type="ECO:0000256" key="2">
    <source>
        <dbReference type="ARBA" id="ARBA00022617"/>
    </source>
</evidence>
<dbReference type="OrthoDB" id="7933886at2"/>
<name>A0A0C2W1G1_9BACL</name>
<evidence type="ECO:0000256" key="6">
    <source>
        <dbReference type="PIRSR" id="PIRSR000025-1"/>
    </source>
</evidence>
<dbReference type="RefSeq" id="WP_041087268.1">
    <property type="nucleotide sequence ID" value="NZ_JXRP01000009.1"/>
</dbReference>
<feature type="binding site" description="covalent" evidence="6">
    <location>
        <position position="50"/>
    </location>
    <ligand>
        <name>heme c</name>
        <dbReference type="ChEBI" id="CHEBI:61717"/>
    </ligand>
</feature>
<dbReference type="EMBL" id="JXRP01000009">
    <property type="protein sequence ID" value="KIL49958.1"/>
    <property type="molecule type" value="Genomic_DNA"/>
</dbReference>
<evidence type="ECO:0000256" key="1">
    <source>
        <dbReference type="ARBA" id="ARBA00022448"/>
    </source>
</evidence>
<evidence type="ECO:0000256" key="4">
    <source>
        <dbReference type="ARBA" id="ARBA00022982"/>
    </source>
</evidence>
<dbReference type="GO" id="GO:0009055">
    <property type="term" value="F:electron transfer activity"/>
    <property type="evidence" value="ECO:0007669"/>
    <property type="project" value="InterPro"/>
</dbReference>